<dbReference type="PRINTS" id="PR00297">
    <property type="entry name" value="CHAPERONIN10"/>
</dbReference>
<dbReference type="PROSITE" id="PS00681">
    <property type="entry name" value="CHAPERONINS_CPN10"/>
    <property type="match status" value="1"/>
</dbReference>
<dbReference type="GO" id="GO:0005524">
    <property type="term" value="F:ATP binding"/>
    <property type="evidence" value="ECO:0007669"/>
    <property type="project" value="InterPro"/>
</dbReference>
<keyword evidence="6" id="KW-1185">Reference proteome</keyword>
<accession>A0A5C0UFD1</accession>
<evidence type="ECO:0000313" key="6">
    <source>
        <dbReference type="Proteomes" id="UP000325004"/>
    </source>
</evidence>
<keyword evidence="3" id="KW-0963">Cytoplasm</keyword>
<dbReference type="SMART" id="SM00883">
    <property type="entry name" value="Cpn10"/>
    <property type="match status" value="1"/>
</dbReference>
<dbReference type="CDD" id="cd00320">
    <property type="entry name" value="cpn10"/>
    <property type="match status" value="1"/>
</dbReference>
<dbReference type="EMBL" id="CP043316">
    <property type="protein sequence ID" value="QEK38489.1"/>
    <property type="molecule type" value="Genomic_DNA"/>
</dbReference>
<dbReference type="InterPro" id="IPR037124">
    <property type="entry name" value="Chaperonin_GroES_sf"/>
</dbReference>
<dbReference type="KEGG" id="cpri:FZC34_00990"/>
<comment type="similarity">
    <text evidence="1 3 4">Belongs to the GroES chaperonin family.</text>
</comment>
<dbReference type="PANTHER" id="PTHR10772:SF63">
    <property type="entry name" value="20 KDA CHAPERONIN, CHLOROPLASTIC"/>
    <property type="match status" value="1"/>
</dbReference>
<comment type="subcellular location">
    <subcellularLocation>
        <location evidence="3">Cytoplasm</location>
    </subcellularLocation>
</comment>
<dbReference type="GO" id="GO:0005737">
    <property type="term" value="C:cytoplasm"/>
    <property type="evidence" value="ECO:0007669"/>
    <property type="project" value="UniProtKB-SubCell"/>
</dbReference>
<dbReference type="FunFam" id="2.30.33.40:FF:000001">
    <property type="entry name" value="10 kDa chaperonin"/>
    <property type="match status" value="1"/>
</dbReference>
<reference evidence="5 6" key="1">
    <citation type="submission" date="2019-08" db="EMBL/GenBank/DDBJ databases">
        <title>Highly reduced genomes of protist endosymbionts show evolutionary convergence.</title>
        <authorList>
            <person name="George E."/>
            <person name="Husnik F."/>
            <person name="Tashyreva D."/>
            <person name="Prokopchuk G."/>
            <person name="Horak A."/>
            <person name="Kwong W.K."/>
            <person name="Lukes J."/>
            <person name="Keeling P.J."/>
        </authorList>
    </citation>
    <scope>NUCLEOTIDE SEQUENCE [LARGE SCALE GENOMIC DNA]</scope>
    <source>
        <strain evidence="5">1604LC</strain>
    </source>
</reference>
<dbReference type="InterPro" id="IPR018369">
    <property type="entry name" value="Chaprnonin_Cpn10_CS"/>
</dbReference>
<dbReference type="SUPFAM" id="SSF50129">
    <property type="entry name" value="GroES-like"/>
    <property type="match status" value="1"/>
</dbReference>
<dbReference type="GO" id="GO:0044183">
    <property type="term" value="F:protein folding chaperone"/>
    <property type="evidence" value="ECO:0007669"/>
    <property type="project" value="InterPro"/>
</dbReference>
<evidence type="ECO:0000256" key="3">
    <source>
        <dbReference type="HAMAP-Rule" id="MF_00580"/>
    </source>
</evidence>
<evidence type="ECO:0000256" key="4">
    <source>
        <dbReference type="RuleBase" id="RU000535"/>
    </source>
</evidence>
<protein>
    <recommendedName>
        <fullName evidence="3">Co-chaperonin GroES</fullName>
    </recommendedName>
    <alternativeName>
        <fullName evidence="3">10 kDa chaperonin</fullName>
    </alternativeName>
    <alternativeName>
        <fullName evidence="3">Chaperonin-10</fullName>
        <shortName evidence="3">Cpn10</shortName>
    </alternativeName>
</protein>
<dbReference type="Proteomes" id="UP000325004">
    <property type="component" value="Chromosome"/>
</dbReference>
<comment type="function">
    <text evidence="3 4">Together with the chaperonin GroEL, plays an essential role in assisting protein folding. The GroEL-GroES system forms a nano-cage that allows encapsulation of the non-native substrate proteins and provides a physical environment optimized to promote and accelerate protein folding. GroES binds to the apical surface of the GroEL ring, thereby capping the opening of the GroEL channel.</text>
</comment>
<organism evidence="5 6">
    <name type="scientific">Candidatus Cytomitobacter primus</name>
    <dbReference type="NCBI Taxonomy" id="2066024"/>
    <lineage>
        <taxon>Bacteria</taxon>
        <taxon>Pseudomonadati</taxon>
        <taxon>Pseudomonadota</taxon>
        <taxon>Alphaproteobacteria</taxon>
        <taxon>Holosporales</taxon>
        <taxon>Holosporaceae</taxon>
        <taxon>Candidatus Cytomitobacter</taxon>
    </lineage>
</organism>
<dbReference type="InterPro" id="IPR020818">
    <property type="entry name" value="Chaperonin_GroES"/>
</dbReference>
<dbReference type="GO" id="GO:0051082">
    <property type="term" value="F:unfolded protein binding"/>
    <property type="evidence" value="ECO:0007669"/>
    <property type="project" value="TreeGrafter"/>
</dbReference>
<dbReference type="InterPro" id="IPR011032">
    <property type="entry name" value="GroES-like_sf"/>
</dbReference>
<dbReference type="GO" id="GO:0046872">
    <property type="term" value="F:metal ion binding"/>
    <property type="evidence" value="ECO:0007669"/>
    <property type="project" value="TreeGrafter"/>
</dbReference>
<evidence type="ECO:0000256" key="1">
    <source>
        <dbReference type="ARBA" id="ARBA00006975"/>
    </source>
</evidence>
<dbReference type="HAMAP" id="MF_00580">
    <property type="entry name" value="CH10"/>
    <property type="match status" value="1"/>
</dbReference>
<proteinExistence type="inferred from homology"/>
<dbReference type="Gene3D" id="2.30.33.40">
    <property type="entry name" value="GroES chaperonin"/>
    <property type="match status" value="1"/>
</dbReference>
<name>A0A5C0UFD1_9PROT</name>
<sequence length="107" mass="11246">MSLTENDINGLEPLFDRVLIKKQDKSKQTASGIVLPETSSEDSAIGTVISVGKGALNDKGDVVPMQIAVGDIALFGQWAGTKISVSGVKDGTYIIIKLSDISGILKK</sequence>
<dbReference type="AlphaFoldDB" id="A0A5C0UFD1"/>
<comment type="subunit">
    <text evidence="3">Heptamer of 7 subunits arranged in a ring. Interacts with the chaperonin GroEL.</text>
</comment>
<keyword evidence="2 3" id="KW-0143">Chaperone</keyword>
<gene>
    <name evidence="3" type="primary">groES</name>
    <name evidence="3" type="synonym">groS</name>
    <name evidence="5" type="ORF">FZC34_00990</name>
</gene>
<dbReference type="PANTHER" id="PTHR10772">
    <property type="entry name" value="10 KDA HEAT SHOCK PROTEIN"/>
    <property type="match status" value="1"/>
</dbReference>
<dbReference type="Pfam" id="PF00166">
    <property type="entry name" value="Cpn10"/>
    <property type="match status" value="1"/>
</dbReference>
<dbReference type="RefSeq" id="WP_148971605.1">
    <property type="nucleotide sequence ID" value="NZ_CP043316.1"/>
</dbReference>
<dbReference type="GO" id="GO:0051087">
    <property type="term" value="F:protein-folding chaperone binding"/>
    <property type="evidence" value="ECO:0007669"/>
    <property type="project" value="TreeGrafter"/>
</dbReference>
<evidence type="ECO:0000313" key="5">
    <source>
        <dbReference type="EMBL" id="QEK38489.1"/>
    </source>
</evidence>
<dbReference type="OrthoDB" id="9806791at2"/>
<evidence type="ECO:0000256" key="2">
    <source>
        <dbReference type="ARBA" id="ARBA00023186"/>
    </source>
</evidence>